<dbReference type="PROSITE" id="PS50158">
    <property type="entry name" value="ZF_CCHC"/>
    <property type="match status" value="1"/>
</dbReference>
<dbReference type="Pfam" id="PF14392">
    <property type="entry name" value="zf-CCHC_4"/>
    <property type="match status" value="1"/>
</dbReference>
<evidence type="ECO:0000313" key="4">
    <source>
        <dbReference type="EMBL" id="KAL3729352.1"/>
    </source>
</evidence>
<dbReference type="SUPFAM" id="SSF57756">
    <property type="entry name" value="Retrovirus zinc finger-like domains"/>
    <property type="match status" value="1"/>
</dbReference>
<dbReference type="InterPro" id="IPR001878">
    <property type="entry name" value="Znf_CCHC"/>
</dbReference>
<dbReference type="InterPro" id="IPR036875">
    <property type="entry name" value="Znf_CCHC_sf"/>
</dbReference>
<comment type="caution">
    <text evidence="4">The sequence shown here is derived from an EMBL/GenBank/DDBJ whole genome shotgun (WGS) entry which is preliminary data.</text>
</comment>
<organism evidence="4 5">
    <name type="scientific">Eucalyptus globulus</name>
    <name type="common">Tasmanian blue gum</name>
    <dbReference type="NCBI Taxonomy" id="34317"/>
    <lineage>
        <taxon>Eukaryota</taxon>
        <taxon>Viridiplantae</taxon>
        <taxon>Streptophyta</taxon>
        <taxon>Embryophyta</taxon>
        <taxon>Tracheophyta</taxon>
        <taxon>Spermatophyta</taxon>
        <taxon>Magnoliopsida</taxon>
        <taxon>eudicotyledons</taxon>
        <taxon>Gunneridae</taxon>
        <taxon>Pentapetalae</taxon>
        <taxon>rosids</taxon>
        <taxon>malvids</taxon>
        <taxon>Myrtales</taxon>
        <taxon>Myrtaceae</taxon>
        <taxon>Myrtoideae</taxon>
        <taxon>Eucalypteae</taxon>
        <taxon>Eucalyptus</taxon>
    </lineage>
</organism>
<proteinExistence type="predicted"/>
<evidence type="ECO:0000313" key="5">
    <source>
        <dbReference type="Proteomes" id="UP001634007"/>
    </source>
</evidence>
<feature type="compositionally biased region" description="Polar residues" evidence="2">
    <location>
        <begin position="223"/>
        <end position="235"/>
    </location>
</feature>
<feature type="domain" description="CCHC-type" evidence="3">
    <location>
        <begin position="102"/>
        <end position="117"/>
    </location>
</feature>
<keyword evidence="1" id="KW-0479">Metal-binding</keyword>
<accession>A0ABD3JVB0</accession>
<feature type="compositionally biased region" description="Basic residues" evidence="2">
    <location>
        <begin position="239"/>
        <end position="255"/>
    </location>
</feature>
<dbReference type="GO" id="GO:0008270">
    <property type="term" value="F:zinc ion binding"/>
    <property type="evidence" value="ECO:0007669"/>
    <property type="project" value="UniProtKB-KW"/>
</dbReference>
<protein>
    <recommendedName>
        <fullName evidence="3">CCHC-type domain-containing protein</fullName>
    </recommendedName>
</protein>
<keyword evidence="1" id="KW-0862">Zinc</keyword>
<evidence type="ECO:0000256" key="1">
    <source>
        <dbReference type="PROSITE-ProRule" id="PRU00047"/>
    </source>
</evidence>
<evidence type="ECO:0000259" key="3">
    <source>
        <dbReference type="PROSITE" id="PS50158"/>
    </source>
</evidence>
<gene>
    <name evidence="4" type="ORF">ACJRO7_026461</name>
</gene>
<feature type="region of interest" description="Disordered" evidence="2">
    <location>
        <begin position="223"/>
        <end position="257"/>
    </location>
</feature>
<keyword evidence="1" id="KW-0863">Zinc-finger</keyword>
<dbReference type="PANTHER" id="PTHR31286:SF99">
    <property type="entry name" value="DUF4283 DOMAIN-CONTAINING PROTEIN"/>
    <property type="match status" value="1"/>
</dbReference>
<dbReference type="SMART" id="SM00343">
    <property type="entry name" value="ZnF_C2HC"/>
    <property type="match status" value="1"/>
</dbReference>
<dbReference type="PANTHER" id="PTHR31286">
    <property type="entry name" value="GLYCINE-RICH CELL WALL STRUCTURAL PROTEIN 1.8-LIKE"/>
    <property type="match status" value="1"/>
</dbReference>
<reference evidence="4 5" key="1">
    <citation type="submission" date="2024-11" db="EMBL/GenBank/DDBJ databases">
        <title>Chromosome-level genome assembly of Eucalyptus globulus Labill. provides insights into its genome evolution.</title>
        <authorList>
            <person name="Li X."/>
        </authorList>
    </citation>
    <scope>NUCLEOTIDE SEQUENCE [LARGE SCALE GENOMIC DNA]</scope>
    <source>
        <strain evidence="4">CL2024</strain>
        <tissue evidence="4">Fresh tender leaves</tissue>
    </source>
</reference>
<dbReference type="AlphaFoldDB" id="A0ABD3JVB0"/>
<dbReference type="InterPro" id="IPR040256">
    <property type="entry name" value="At4g02000-like"/>
</dbReference>
<dbReference type="InterPro" id="IPR025836">
    <property type="entry name" value="Zn_knuckle_CX2CX4HX4C"/>
</dbReference>
<keyword evidence="5" id="KW-1185">Reference proteome</keyword>
<sequence length="301" mass="34302">MLRTWEPDTPLHCYEFKTCTFWVRIFGLPLEWNSERMIKKIASSMGKVLEVKTDARGPAFQKIGKARVEIDVEAELRVGQLMSHGDKKVWLDFKYERLPFYCYSCGKIGHYATNCKDIPYDEEKFIAELGGCFGSWMRVETSEHSPFWKVFYHEIPVEANVEEVVPETPEQQKQNDIMEVGQPTNPIINQNFQQGGLNPSIATEVHMHNSGKRVLMLTGPEQVNNTDLQPATSFESSKKKNLSQHKTHSFKKPRKGNAQITSTLVQKVLDEAQLLETPILITEEAAAWAVVASPNKPPHEK</sequence>
<name>A0ABD3JVB0_EUCGL</name>
<evidence type="ECO:0000256" key="2">
    <source>
        <dbReference type="SAM" id="MobiDB-lite"/>
    </source>
</evidence>
<dbReference type="EMBL" id="JBJKBG010000007">
    <property type="protein sequence ID" value="KAL3729352.1"/>
    <property type="molecule type" value="Genomic_DNA"/>
</dbReference>
<dbReference type="Proteomes" id="UP001634007">
    <property type="component" value="Unassembled WGS sequence"/>
</dbReference>